<gene>
    <name evidence="1" type="ORF">Salat_1149500</name>
</gene>
<comment type="caution">
    <text evidence="1">The sequence shown here is derived from an EMBL/GenBank/DDBJ whole genome shotgun (WGS) entry which is preliminary data.</text>
</comment>
<evidence type="ECO:0000313" key="2">
    <source>
        <dbReference type="Proteomes" id="UP001293254"/>
    </source>
</evidence>
<sequence>MTGLGIYCGSITAATGMVIQTAERCRALVFKTVALTANGCAGVQCSFQFQPDGNVEKQCKKKRCILEVQDALAQAQQSHSSAICVHEKLDCYAGNNLCFLKTTSPTKRSGVGFRVQWLLTCFPIVPEHNPDTIATVSRRNGARQLGGEDQSDYVRLNMCFVGRMEV</sequence>
<dbReference type="Proteomes" id="UP001293254">
    <property type="component" value="Unassembled WGS sequence"/>
</dbReference>
<evidence type="ECO:0000313" key="1">
    <source>
        <dbReference type="EMBL" id="KAK4428499.1"/>
    </source>
</evidence>
<dbReference type="EMBL" id="JACGWO010000004">
    <property type="protein sequence ID" value="KAK4428499.1"/>
    <property type="molecule type" value="Genomic_DNA"/>
</dbReference>
<organism evidence="1 2">
    <name type="scientific">Sesamum alatum</name>
    <dbReference type="NCBI Taxonomy" id="300844"/>
    <lineage>
        <taxon>Eukaryota</taxon>
        <taxon>Viridiplantae</taxon>
        <taxon>Streptophyta</taxon>
        <taxon>Embryophyta</taxon>
        <taxon>Tracheophyta</taxon>
        <taxon>Spermatophyta</taxon>
        <taxon>Magnoliopsida</taxon>
        <taxon>eudicotyledons</taxon>
        <taxon>Gunneridae</taxon>
        <taxon>Pentapetalae</taxon>
        <taxon>asterids</taxon>
        <taxon>lamiids</taxon>
        <taxon>Lamiales</taxon>
        <taxon>Pedaliaceae</taxon>
        <taxon>Sesamum</taxon>
    </lineage>
</organism>
<reference evidence="1" key="1">
    <citation type="submission" date="2020-06" db="EMBL/GenBank/DDBJ databases">
        <authorList>
            <person name="Li T."/>
            <person name="Hu X."/>
            <person name="Zhang T."/>
            <person name="Song X."/>
            <person name="Zhang H."/>
            <person name="Dai N."/>
            <person name="Sheng W."/>
            <person name="Hou X."/>
            <person name="Wei L."/>
        </authorList>
    </citation>
    <scope>NUCLEOTIDE SEQUENCE</scope>
    <source>
        <strain evidence="1">3651</strain>
        <tissue evidence="1">Leaf</tissue>
    </source>
</reference>
<protein>
    <submittedName>
        <fullName evidence="1">Uncharacterized protein</fullName>
    </submittedName>
</protein>
<proteinExistence type="predicted"/>
<keyword evidence="2" id="KW-1185">Reference proteome</keyword>
<reference evidence="1" key="2">
    <citation type="journal article" date="2024" name="Plant">
        <title>Genomic evolution and insights into agronomic trait innovations of Sesamum species.</title>
        <authorList>
            <person name="Miao H."/>
            <person name="Wang L."/>
            <person name="Qu L."/>
            <person name="Liu H."/>
            <person name="Sun Y."/>
            <person name="Le M."/>
            <person name="Wang Q."/>
            <person name="Wei S."/>
            <person name="Zheng Y."/>
            <person name="Lin W."/>
            <person name="Duan Y."/>
            <person name="Cao H."/>
            <person name="Xiong S."/>
            <person name="Wang X."/>
            <person name="Wei L."/>
            <person name="Li C."/>
            <person name="Ma Q."/>
            <person name="Ju M."/>
            <person name="Zhao R."/>
            <person name="Li G."/>
            <person name="Mu C."/>
            <person name="Tian Q."/>
            <person name="Mei H."/>
            <person name="Zhang T."/>
            <person name="Gao T."/>
            <person name="Zhang H."/>
        </authorList>
    </citation>
    <scope>NUCLEOTIDE SEQUENCE</scope>
    <source>
        <strain evidence="1">3651</strain>
    </source>
</reference>
<dbReference type="AlphaFoldDB" id="A0AAE1YE24"/>
<accession>A0AAE1YE24</accession>
<name>A0AAE1YE24_9LAMI</name>